<dbReference type="Gene3D" id="1.10.260.40">
    <property type="entry name" value="lambda repressor-like DNA-binding domains"/>
    <property type="match status" value="1"/>
</dbReference>
<dbReference type="AlphaFoldDB" id="A0A1Q2GUL6"/>
<protein>
    <submittedName>
        <fullName evidence="2">Transcriptional regulator</fullName>
    </submittedName>
</protein>
<dbReference type="CDD" id="cd00093">
    <property type="entry name" value="HTH_XRE"/>
    <property type="match status" value="1"/>
</dbReference>
<name>A0A1Q2GUL6_9GAMM</name>
<dbReference type="InterPro" id="IPR010982">
    <property type="entry name" value="Lambda_DNA-bd_dom_sf"/>
</dbReference>
<reference evidence="2 3" key="1">
    <citation type="submission" date="2017-02" db="EMBL/GenBank/DDBJ databases">
        <title>Complete genome sequence of the cold-active Pseudoalteromonas aliena strain EH1 isolated from Arctic seawater.</title>
        <authorList>
            <person name="Kim E."/>
            <person name="Heo E."/>
            <person name="Kim H."/>
            <person name="Kim D."/>
        </authorList>
    </citation>
    <scope>NUCLEOTIDE SEQUENCE [LARGE SCALE GENOMIC DNA]</scope>
    <source>
        <strain evidence="2 3">EH1</strain>
    </source>
</reference>
<sequence length="96" mass="10779">MNYLLLSEGDVQLAFAEHLKECRKKAKMSREALAKKSTVPASTIKKFEVTGLISFRQLLLLWQTLDDLTRLYDLTKAPTQGKNAPTSIDQVLNNGL</sequence>
<feature type="domain" description="HTH cro/C1-type" evidence="1">
    <location>
        <begin position="19"/>
        <end position="48"/>
    </location>
</feature>
<dbReference type="GO" id="GO:0003677">
    <property type="term" value="F:DNA binding"/>
    <property type="evidence" value="ECO:0007669"/>
    <property type="project" value="InterPro"/>
</dbReference>
<dbReference type="Proteomes" id="UP000188243">
    <property type="component" value="Chromosome"/>
</dbReference>
<gene>
    <name evidence="2" type="ORF">B0W48_02645</name>
</gene>
<proteinExistence type="predicted"/>
<dbReference type="SUPFAM" id="SSF47413">
    <property type="entry name" value="lambda repressor-like DNA-binding domains"/>
    <property type="match status" value="1"/>
</dbReference>
<dbReference type="RefSeq" id="WP_077535517.1">
    <property type="nucleotide sequence ID" value="NZ_CANLYY010000041.1"/>
</dbReference>
<dbReference type="InterPro" id="IPR001387">
    <property type="entry name" value="Cro/C1-type_HTH"/>
</dbReference>
<evidence type="ECO:0000313" key="3">
    <source>
        <dbReference type="Proteomes" id="UP000188243"/>
    </source>
</evidence>
<dbReference type="KEGG" id="paln:B0W48_02645"/>
<evidence type="ECO:0000313" key="2">
    <source>
        <dbReference type="EMBL" id="AQP98792.1"/>
    </source>
</evidence>
<evidence type="ECO:0000259" key="1">
    <source>
        <dbReference type="PROSITE" id="PS50943"/>
    </source>
</evidence>
<dbReference type="Pfam" id="PF01381">
    <property type="entry name" value="HTH_3"/>
    <property type="match status" value="1"/>
</dbReference>
<organism evidence="2 3">
    <name type="scientific">Pseudoalteromonas aliena</name>
    <dbReference type="NCBI Taxonomy" id="247523"/>
    <lineage>
        <taxon>Bacteria</taxon>
        <taxon>Pseudomonadati</taxon>
        <taxon>Pseudomonadota</taxon>
        <taxon>Gammaproteobacteria</taxon>
        <taxon>Alteromonadales</taxon>
        <taxon>Pseudoalteromonadaceae</taxon>
        <taxon>Pseudoalteromonas</taxon>
    </lineage>
</organism>
<dbReference type="PROSITE" id="PS50943">
    <property type="entry name" value="HTH_CROC1"/>
    <property type="match status" value="1"/>
</dbReference>
<accession>A0A1Q2GUL6</accession>
<dbReference type="EMBL" id="CP019628">
    <property type="protein sequence ID" value="AQP98792.1"/>
    <property type="molecule type" value="Genomic_DNA"/>
</dbReference>
<dbReference type="STRING" id="247523.B0W48_02645"/>